<name>A0A6J5SSI3_9CAUD</name>
<organism evidence="1">
    <name type="scientific">uncultured Caudovirales phage</name>
    <dbReference type="NCBI Taxonomy" id="2100421"/>
    <lineage>
        <taxon>Viruses</taxon>
        <taxon>Duplodnaviria</taxon>
        <taxon>Heunggongvirae</taxon>
        <taxon>Uroviricota</taxon>
        <taxon>Caudoviricetes</taxon>
        <taxon>Peduoviridae</taxon>
        <taxon>Maltschvirus</taxon>
        <taxon>Maltschvirus maltsch</taxon>
    </lineage>
</organism>
<protein>
    <recommendedName>
        <fullName evidence="2">Holin of 3TMs, for gene-transfer release</fullName>
    </recommendedName>
</protein>
<gene>
    <name evidence="1" type="ORF">UFOVP1590_57</name>
</gene>
<dbReference type="EMBL" id="LR797443">
    <property type="protein sequence ID" value="CAB4217531.1"/>
    <property type="molecule type" value="Genomic_DNA"/>
</dbReference>
<proteinExistence type="predicted"/>
<evidence type="ECO:0008006" key="2">
    <source>
        <dbReference type="Google" id="ProtNLM"/>
    </source>
</evidence>
<accession>A0A6J5SSI3</accession>
<evidence type="ECO:0000313" key="1">
    <source>
        <dbReference type="EMBL" id="CAB4217531.1"/>
    </source>
</evidence>
<reference evidence="1" key="1">
    <citation type="submission" date="2020-05" db="EMBL/GenBank/DDBJ databases">
        <authorList>
            <person name="Chiriac C."/>
            <person name="Salcher M."/>
            <person name="Ghai R."/>
            <person name="Kavagutti S V."/>
        </authorList>
    </citation>
    <scope>NUCLEOTIDE SEQUENCE</scope>
</reference>
<sequence length="122" mass="12941">MSVLLATLLSSLIPVGVEGVKQLIATKMGGVKALTIDEQIKLDDHEIDRIKALAALDTPGGTPSQWIIDLRAASRYVAAWACIGIGAAMMTTPELINVGSELISVAFGFLFGVRMTAAWTKK</sequence>